<reference evidence="13 14" key="1">
    <citation type="submission" date="2012-08" db="EMBL/GenBank/DDBJ databases">
        <title>Whole genome shotgun sequence of Gordonia rhizosphera NBRC 16068.</title>
        <authorList>
            <person name="Takarada H."/>
            <person name="Isaki S."/>
            <person name="Hosoyama A."/>
            <person name="Tsuchikane K."/>
            <person name="Katsumata H."/>
            <person name="Baba S."/>
            <person name="Ohji S."/>
            <person name="Yamazaki S."/>
            <person name="Fujita N."/>
        </authorList>
    </citation>
    <scope>NUCLEOTIDE SEQUENCE [LARGE SCALE GENOMIC DNA]</scope>
    <source>
        <strain evidence="13 14">NBRC 16068</strain>
    </source>
</reference>
<keyword evidence="9" id="KW-0119">Carbohydrate metabolism</keyword>
<dbReference type="Gene3D" id="3.40.50.2000">
    <property type="entry name" value="Glycogen Phosphorylase B"/>
    <property type="match status" value="3"/>
</dbReference>
<evidence type="ECO:0000256" key="10">
    <source>
        <dbReference type="ARBA" id="ARBA00025174"/>
    </source>
</evidence>
<keyword evidence="14" id="KW-1185">Reference proteome</keyword>
<accession>K6VXS6</accession>
<evidence type="ECO:0000256" key="8">
    <source>
        <dbReference type="ARBA" id="ARBA00022898"/>
    </source>
</evidence>
<proteinExistence type="inferred from homology"/>
<dbReference type="InterPro" id="IPR035090">
    <property type="entry name" value="Pyridoxal_P_attach_site"/>
</dbReference>
<evidence type="ECO:0000256" key="2">
    <source>
        <dbReference type="ARBA" id="ARBA00001933"/>
    </source>
</evidence>
<evidence type="ECO:0000256" key="5">
    <source>
        <dbReference type="ARBA" id="ARBA00022533"/>
    </source>
</evidence>
<dbReference type="SUPFAM" id="SSF53756">
    <property type="entry name" value="UDP-Glycosyltransferase/glycogen phosphorylase"/>
    <property type="match status" value="1"/>
</dbReference>
<dbReference type="PROSITE" id="PS00102">
    <property type="entry name" value="PHOSPHORYLASE"/>
    <property type="match status" value="1"/>
</dbReference>
<evidence type="ECO:0000256" key="11">
    <source>
        <dbReference type="PIRSR" id="PIRSR000460-1"/>
    </source>
</evidence>
<dbReference type="GO" id="GO:0030170">
    <property type="term" value="F:pyridoxal phosphate binding"/>
    <property type="evidence" value="ECO:0007669"/>
    <property type="project" value="InterPro"/>
</dbReference>
<dbReference type="Pfam" id="PF00343">
    <property type="entry name" value="Phosphorylase"/>
    <property type="match status" value="1"/>
</dbReference>
<dbReference type="PANTHER" id="PTHR42655:SF1">
    <property type="entry name" value="GLYCOGEN PHOSPHORYLASE"/>
    <property type="match status" value="1"/>
</dbReference>
<dbReference type="EMBL" id="BAHC01000142">
    <property type="protein sequence ID" value="GAB91725.1"/>
    <property type="molecule type" value="Genomic_DNA"/>
</dbReference>
<keyword evidence="6" id="KW-0328">Glycosyltransferase</keyword>
<keyword evidence="5" id="KW-0021">Allosteric enzyme</keyword>
<sequence>MFMLHRSQSRAPVGSVYVVKAFRRFTVRVPLPTELSELTTLARNLRWVWHQPTQDLFATIDTTKWRETGDPLRLLDEVAPERLAELAGDHAFLDRLAAVRDDLTRYTDEPRWFGDYAAGLEPENVAPQGIAYFSMEFGISEVLPIYSGGLGILAGDHLKAASDLGLPLIGVGLFYRSGYFHQGLTHDGWQVERYPVNDPTSLPLTILADGDAPVIVTISMPGGRTLNAQVWVAMVGRIPLLLLDADVPMNDEELRGVTDRLYGGDQDHRIKQEILLGIGGVRAVREYIRITGHAEPTVFHMNEGHAGFLGVERVRELTNPAPAKRSGRKVSAPQALDFDSAEAVVRASNIFTTHTPVPAGIDRFPMDMVRYYLDADEAGDSRLLPGLPVATVLGLGDEADPGVFNMAHMGFRLGQRSNGVSQLHGAVSREMFSGLWPGFDADEVPIGAVTNGVHGPTWVARRWQDLAGGDEEAVAQIVATLPTDEIWQIRSTMRAHLVDEVRRRAYLSGRERGFTDAELGWTAEIFDPSALTIGFARRAATYKRLTLMLRDPERMRRILTDPDRPVQLVIAGKAHPADDGGKALIQQVVRFTEDPELRDRIVFLPDYDISMARDIYAGCDVWLNNPVRPMEACGTSGMKSAMNGGLNLSILDGWWDEMADGDNGWAIPSAEGVTDEHRRDDLEAEALYSLLEESVIPLFYNRTSVNVPERWVQMVRHTIARLGPKVEAARMVRDYTTALYGPAARQFASIVADDYAPAKDLAEYRQVLDRSWSSVQIAGIDESGSGDSLLEDSPQRVSLTLTAHVALGELKPDQVCVQALVGRVTDDGEIVEPVIAEMSPTDQADPSGRTLFLASIAPDRSGRHGYTARVLPRHPQLSDDAEFGLVRYPLGTAEDAGPSLGETVLVPGANT</sequence>
<dbReference type="PIRSF" id="PIRSF000460">
    <property type="entry name" value="Pprylas_GlgP"/>
    <property type="match status" value="1"/>
</dbReference>
<dbReference type="eggNOG" id="COG0058">
    <property type="taxonomic scope" value="Bacteria"/>
</dbReference>
<evidence type="ECO:0000256" key="6">
    <source>
        <dbReference type="ARBA" id="ARBA00022676"/>
    </source>
</evidence>
<evidence type="ECO:0000313" key="13">
    <source>
        <dbReference type="EMBL" id="GAB91725.1"/>
    </source>
</evidence>
<dbReference type="NCBIfam" id="TIGR02094">
    <property type="entry name" value="more_P_ylases"/>
    <property type="match status" value="1"/>
</dbReference>
<dbReference type="GO" id="GO:0005975">
    <property type="term" value="P:carbohydrate metabolic process"/>
    <property type="evidence" value="ECO:0007669"/>
    <property type="project" value="InterPro"/>
</dbReference>
<gene>
    <name evidence="13" type="primary">glgP</name>
    <name evidence="13" type="ORF">GORHZ_142_00100</name>
</gene>
<keyword evidence="7" id="KW-0808">Transferase</keyword>
<dbReference type="AlphaFoldDB" id="K6VXS6"/>
<comment type="catalytic activity">
    <reaction evidence="1">
        <text>[(1-&gt;4)-alpha-D-glucosyl](n) + phosphate = [(1-&gt;4)-alpha-D-glucosyl](n-1) + alpha-D-glucose 1-phosphate</text>
        <dbReference type="Rhea" id="RHEA:41732"/>
        <dbReference type="Rhea" id="RHEA-COMP:9584"/>
        <dbReference type="Rhea" id="RHEA-COMP:9586"/>
        <dbReference type="ChEBI" id="CHEBI:15444"/>
        <dbReference type="ChEBI" id="CHEBI:43474"/>
        <dbReference type="ChEBI" id="CHEBI:58601"/>
        <dbReference type="EC" id="2.4.1.1"/>
    </reaction>
</comment>
<feature type="domain" description="DUF3417" evidence="12">
    <location>
        <begin position="31"/>
        <end position="143"/>
    </location>
</feature>
<feature type="modified residue" description="N6-(pyridoxal phosphate)lysine" evidence="11">
    <location>
        <position position="639"/>
    </location>
</feature>
<keyword evidence="8 11" id="KW-0663">Pyridoxal phosphate</keyword>
<comment type="cofactor">
    <cofactor evidence="2">
        <name>pyridoxal 5'-phosphate</name>
        <dbReference type="ChEBI" id="CHEBI:597326"/>
    </cofactor>
</comment>
<dbReference type="Pfam" id="PF11897">
    <property type="entry name" value="DUF3417"/>
    <property type="match status" value="1"/>
</dbReference>
<evidence type="ECO:0000313" key="14">
    <source>
        <dbReference type="Proteomes" id="UP000008363"/>
    </source>
</evidence>
<dbReference type="PANTHER" id="PTHR42655">
    <property type="entry name" value="GLYCOGEN PHOSPHORYLASE"/>
    <property type="match status" value="1"/>
</dbReference>
<dbReference type="InterPro" id="IPR000811">
    <property type="entry name" value="Glyco_trans_35"/>
</dbReference>
<dbReference type="Proteomes" id="UP000008363">
    <property type="component" value="Unassembled WGS sequence"/>
</dbReference>
<comment type="caution">
    <text evidence="13">The sequence shown here is derived from an EMBL/GenBank/DDBJ whole genome shotgun (WGS) entry which is preliminary data.</text>
</comment>
<evidence type="ECO:0000256" key="4">
    <source>
        <dbReference type="ARBA" id="ARBA00012591"/>
    </source>
</evidence>
<dbReference type="InterPro" id="IPR011834">
    <property type="entry name" value="Agluc_phsphrylas"/>
</dbReference>
<evidence type="ECO:0000256" key="1">
    <source>
        <dbReference type="ARBA" id="ARBA00001275"/>
    </source>
</evidence>
<comment type="function">
    <text evidence="10">Phosphorylase is an important allosteric enzyme in carbohydrate metabolism. Enzymes from different sources differ in their regulatory mechanisms and in their natural substrates. However, all known phosphorylases share catalytic and structural properties.</text>
</comment>
<organism evidence="13 14">
    <name type="scientific">Gordonia rhizosphera NBRC 16068</name>
    <dbReference type="NCBI Taxonomy" id="1108045"/>
    <lineage>
        <taxon>Bacteria</taxon>
        <taxon>Bacillati</taxon>
        <taxon>Actinomycetota</taxon>
        <taxon>Actinomycetes</taxon>
        <taxon>Mycobacteriales</taxon>
        <taxon>Gordoniaceae</taxon>
        <taxon>Gordonia</taxon>
    </lineage>
</organism>
<dbReference type="EC" id="2.4.1.1" evidence="4"/>
<dbReference type="STRING" id="1108045.GORHZ_142_00100"/>
<dbReference type="GO" id="GO:0008184">
    <property type="term" value="F:glycogen phosphorylase activity"/>
    <property type="evidence" value="ECO:0007669"/>
    <property type="project" value="InterPro"/>
</dbReference>
<comment type="similarity">
    <text evidence="3">Belongs to the glycogen phosphorylase family.</text>
</comment>
<evidence type="ECO:0000256" key="3">
    <source>
        <dbReference type="ARBA" id="ARBA00006047"/>
    </source>
</evidence>
<dbReference type="InterPro" id="IPR024517">
    <property type="entry name" value="Glycogen_phosphorylase_DUF3417"/>
</dbReference>
<dbReference type="InterPro" id="IPR052182">
    <property type="entry name" value="Glycogen/Maltodextrin_Phosph"/>
</dbReference>
<evidence type="ECO:0000256" key="9">
    <source>
        <dbReference type="ARBA" id="ARBA00023277"/>
    </source>
</evidence>
<evidence type="ECO:0000256" key="7">
    <source>
        <dbReference type="ARBA" id="ARBA00022679"/>
    </source>
</evidence>
<protein>
    <recommendedName>
        <fullName evidence="4">glycogen phosphorylase</fullName>
        <ecNumber evidence="4">2.4.1.1</ecNumber>
    </recommendedName>
</protein>
<name>K6VXS6_9ACTN</name>
<evidence type="ECO:0000259" key="12">
    <source>
        <dbReference type="Pfam" id="PF11897"/>
    </source>
</evidence>